<comment type="caution">
    <text evidence="1">The sequence shown here is derived from an EMBL/GenBank/DDBJ whole genome shotgun (WGS) entry which is preliminary data.</text>
</comment>
<gene>
    <name evidence="1" type="ORF">QWZ14_11750</name>
</gene>
<proteinExistence type="predicted"/>
<dbReference type="EMBL" id="JAUFPN010000127">
    <property type="protein sequence ID" value="MDN3565034.1"/>
    <property type="molecule type" value="Genomic_DNA"/>
</dbReference>
<name>A0ABT8A627_9PROT</name>
<evidence type="ECO:0000313" key="2">
    <source>
        <dbReference type="Proteomes" id="UP001529369"/>
    </source>
</evidence>
<protein>
    <recommendedName>
        <fullName evidence="3">Fungal lipase-like domain-containing protein</fullName>
    </recommendedName>
</protein>
<dbReference type="InterPro" id="IPR029058">
    <property type="entry name" value="AB_hydrolase_fold"/>
</dbReference>
<accession>A0ABT8A627</accession>
<sequence>MVDIRDFTLAQFASTAFQNAPAGLPGGFTPLSAAALGVVVDAPGESYANGLYRQDNAAALVGTGTLGGQDTLVLAFRGADDRADSNTVLRNPAADYGKFAELVAAVDRLAASGSYEQVAITGHSLGGSLTQIFMASHPAGTTPVRYIADTFGSPGALVPDANDGRITNFVIVDDPAVFLGENRAGVGSAVSGNAVLERGAAAVASQAFPGLTEDDARSAIPSFTSNYENAGATVNLPGKTGGTGPISSVTGLLQADPGQHAVSLYVREVGDLALRLPAGGTDPLFDRGFYLAQNPDVAAAGVDAKQHFDSNGWRESRDPSALFDTSFYLQHGPDVAAAGLNPLVHYLLFGWSEGRNPGPDFDGGDYLAANADVAAAGVNPLAHYLQHGIDEGRLIA</sequence>
<keyword evidence="2" id="KW-1185">Reference proteome</keyword>
<evidence type="ECO:0000313" key="1">
    <source>
        <dbReference type="EMBL" id="MDN3565034.1"/>
    </source>
</evidence>
<dbReference type="Proteomes" id="UP001529369">
    <property type="component" value="Unassembled WGS sequence"/>
</dbReference>
<evidence type="ECO:0008006" key="3">
    <source>
        <dbReference type="Google" id="ProtNLM"/>
    </source>
</evidence>
<organism evidence="1 2">
    <name type="scientific">Paeniroseomonas aquatica</name>
    <dbReference type="NCBI Taxonomy" id="373043"/>
    <lineage>
        <taxon>Bacteria</taxon>
        <taxon>Pseudomonadati</taxon>
        <taxon>Pseudomonadota</taxon>
        <taxon>Alphaproteobacteria</taxon>
        <taxon>Acetobacterales</taxon>
        <taxon>Acetobacteraceae</taxon>
        <taxon>Paeniroseomonas</taxon>
    </lineage>
</organism>
<dbReference type="SUPFAM" id="SSF53474">
    <property type="entry name" value="alpha/beta-Hydrolases"/>
    <property type="match status" value="1"/>
</dbReference>
<dbReference type="Gene3D" id="3.40.50.1820">
    <property type="entry name" value="alpha/beta hydrolase"/>
    <property type="match status" value="1"/>
</dbReference>
<reference evidence="2" key="1">
    <citation type="journal article" date="2019" name="Int. J. Syst. Evol. Microbiol.">
        <title>The Global Catalogue of Microorganisms (GCM) 10K type strain sequencing project: providing services to taxonomists for standard genome sequencing and annotation.</title>
        <authorList>
            <consortium name="The Broad Institute Genomics Platform"/>
            <consortium name="The Broad Institute Genome Sequencing Center for Infectious Disease"/>
            <person name="Wu L."/>
            <person name="Ma J."/>
        </authorList>
    </citation>
    <scope>NUCLEOTIDE SEQUENCE [LARGE SCALE GENOMIC DNA]</scope>
    <source>
        <strain evidence="2">CECT 7131</strain>
    </source>
</reference>
<dbReference type="RefSeq" id="WP_290316850.1">
    <property type="nucleotide sequence ID" value="NZ_JAUFPN010000127.1"/>
</dbReference>